<reference evidence="1 2" key="1">
    <citation type="submission" date="2022-03" db="EMBL/GenBank/DDBJ databases">
        <title>Genome data of Colletotrichum spp.</title>
        <authorList>
            <person name="Utami Y.D."/>
            <person name="Hiruma K."/>
        </authorList>
    </citation>
    <scope>NUCLEOTIDE SEQUENCE [LARGE SCALE GENOMIC DNA]</scope>
    <source>
        <strain evidence="1 2">MAFF 239500</strain>
    </source>
</reference>
<dbReference type="EMBL" id="BQXU01000007">
    <property type="protein sequence ID" value="GKT43431.1"/>
    <property type="molecule type" value="Genomic_DNA"/>
</dbReference>
<protein>
    <submittedName>
        <fullName evidence="1">Uncharacterized protein</fullName>
    </submittedName>
</protein>
<dbReference type="Proteomes" id="UP001055115">
    <property type="component" value="Unassembled WGS sequence"/>
</dbReference>
<dbReference type="AlphaFoldDB" id="A0AA37P5D0"/>
<keyword evidence="2" id="KW-1185">Reference proteome</keyword>
<organism evidence="1 2">
    <name type="scientific">Colletotrichum spaethianum</name>
    <dbReference type="NCBI Taxonomy" id="700344"/>
    <lineage>
        <taxon>Eukaryota</taxon>
        <taxon>Fungi</taxon>
        <taxon>Dikarya</taxon>
        <taxon>Ascomycota</taxon>
        <taxon>Pezizomycotina</taxon>
        <taxon>Sordariomycetes</taxon>
        <taxon>Hypocreomycetidae</taxon>
        <taxon>Glomerellales</taxon>
        <taxon>Glomerellaceae</taxon>
        <taxon>Colletotrichum</taxon>
        <taxon>Colletotrichum spaethianum species complex</taxon>
    </lineage>
</organism>
<name>A0AA37P5D0_9PEZI</name>
<gene>
    <name evidence="1" type="ORF">ColSpa_03612</name>
</gene>
<evidence type="ECO:0000313" key="2">
    <source>
        <dbReference type="Proteomes" id="UP001055115"/>
    </source>
</evidence>
<evidence type="ECO:0000313" key="1">
    <source>
        <dbReference type="EMBL" id="GKT43431.1"/>
    </source>
</evidence>
<dbReference type="GeneID" id="73324414"/>
<accession>A0AA37P5D0</accession>
<dbReference type="RefSeq" id="XP_049125781.1">
    <property type="nucleotide sequence ID" value="XM_049269824.1"/>
</dbReference>
<proteinExistence type="predicted"/>
<comment type="caution">
    <text evidence="1">The sequence shown here is derived from an EMBL/GenBank/DDBJ whole genome shotgun (WGS) entry which is preliminary data.</text>
</comment>
<sequence>MTGSILGVSQTVRRRRRSRRLIRCTISRAEQKRRVRQGKAWEDKRCGVGEVPTHLQAPSLAVALPAAAANKLELQLQLQAQSAGAKAVAVVTMSTKPMTPW</sequence>